<dbReference type="RefSeq" id="YP_003795402.1">
    <property type="nucleotide sequence ID" value="NC_014345.1"/>
</dbReference>
<dbReference type="PROSITE" id="PS01166">
    <property type="entry name" value="RNA_POL_BETA"/>
    <property type="match status" value="1"/>
</dbReference>
<organism evidence="12">
    <name type="scientific">Chromerida sp. RM11</name>
    <dbReference type="NCBI Taxonomy" id="348535"/>
    <lineage>
        <taxon>Eukaryota</taxon>
        <taxon>Sar</taxon>
        <taxon>Alveolata</taxon>
        <taxon>Colpodellida</taxon>
    </lineage>
</organism>
<evidence type="ECO:0000256" key="8">
    <source>
        <dbReference type="RuleBase" id="RU363031"/>
    </source>
</evidence>
<evidence type="ECO:0000313" key="12">
    <source>
        <dbReference type="EMBL" id="ADJ66590.1"/>
    </source>
</evidence>
<dbReference type="Gene3D" id="2.40.270.10">
    <property type="entry name" value="DNA-directed RNA polymerase, subunit 2, domain 6"/>
    <property type="match status" value="1"/>
</dbReference>
<evidence type="ECO:0000256" key="5">
    <source>
        <dbReference type="ARBA" id="ARBA00023163"/>
    </source>
</evidence>
<evidence type="ECO:0000256" key="6">
    <source>
        <dbReference type="ARBA" id="ARBA00048552"/>
    </source>
</evidence>
<keyword evidence="5 8" id="KW-0804">Transcription</keyword>
<dbReference type="EMBL" id="HM222968">
    <property type="protein sequence ID" value="ADJ66590.1"/>
    <property type="molecule type" value="Genomic_DNA"/>
</dbReference>
<dbReference type="GO" id="GO:0000428">
    <property type="term" value="C:DNA-directed RNA polymerase complex"/>
    <property type="evidence" value="ECO:0007669"/>
    <property type="project" value="UniProtKB-KW"/>
</dbReference>
<dbReference type="EC" id="2.7.7.6" evidence="8"/>
<dbReference type="Pfam" id="PF04560">
    <property type="entry name" value="RNA_pol_Rpb2_7"/>
    <property type="match status" value="1"/>
</dbReference>
<dbReference type="Gene3D" id="2.30.150.10">
    <property type="entry name" value="DNA-directed RNA polymerase, beta subunit, external 1 domain"/>
    <property type="match status" value="1"/>
</dbReference>
<comment type="function">
    <text evidence="8">DNA-dependent RNA polymerase catalyzes the transcription of DNA into RNA using the four ribonucleoside triphosphates as substrates.</text>
</comment>
<dbReference type="InterPro" id="IPR007120">
    <property type="entry name" value="DNA-dir_RNAP_su2_dom"/>
</dbReference>
<geneLocation type="chloroplast" evidence="12"/>
<comment type="catalytic activity">
    <reaction evidence="6 8">
        <text>RNA(n) + a ribonucleoside 5'-triphosphate = RNA(n+1) + diphosphate</text>
        <dbReference type="Rhea" id="RHEA:21248"/>
        <dbReference type="Rhea" id="RHEA-COMP:14527"/>
        <dbReference type="Rhea" id="RHEA-COMP:17342"/>
        <dbReference type="ChEBI" id="CHEBI:33019"/>
        <dbReference type="ChEBI" id="CHEBI:61557"/>
        <dbReference type="ChEBI" id="CHEBI:140395"/>
        <dbReference type="EC" id="2.7.7.6"/>
    </reaction>
</comment>
<dbReference type="Pfam" id="PF00562">
    <property type="entry name" value="RNA_pol_Rpb2_6"/>
    <property type="match status" value="1"/>
</dbReference>
<reference evidence="12" key="1">
    <citation type="journal article" date="2010" name="Proc. Natl. Acad. Sci. U.S.A.">
        <title>A common red algal origin of the apicomplexan, dinoflagellate, and heterokont plastids.</title>
        <authorList>
            <person name="Janouskovec J."/>
            <person name="Horak A."/>
            <person name="Obornik M."/>
            <person name="Lukes J."/>
            <person name="Keeling P.J."/>
        </authorList>
    </citation>
    <scope>NUCLEOTIDE SEQUENCE [LARGE SCALE GENOMIC DNA]</scope>
</reference>
<comment type="subunit">
    <text evidence="8">In plastids the minimal PEP RNA polymerase catalytic core is composed of four subunits: alpha, beta, beta', and beta''. When a (nuclear-encoded) sigma factor is associated with the core the holoenzyme is formed, which can initiate transcription.</text>
</comment>
<feature type="domain" description="RNA polymerase Rpb2" evidence="11">
    <location>
        <begin position="383"/>
        <end position="446"/>
    </location>
</feature>
<dbReference type="InterPro" id="IPR015712">
    <property type="entry name" value="DNA-dir_RNA_pol_su2"/>
</dbReference>
<evidence type="ECO:0000256" key="7">
    <source>
        <dbReference type="RuleBase" id="RU000434"/>
    </source>
</evidence>
<feature type="domain" description="RNA polymerase Rpb2" evidence="10">
    <location>
        <begin position="993"/>
        <end position="1067"/>
    </location>
</feature>
<dbReference type="Gene3D" id="2.40.50.150">
    <property type="match status" value="1"/>
</dbReference>
<dbReference type="InterPro" id="IPR014724">
    <property type="entry name" value="RNA_pol_RPB2_OB-fold"/>
</dbReference>
<keyword evidence="12" id="KW-0150">Chloroplast</keyword>
<dbReference type="SUPFAM" id="SSF64484">
    <property type="entry name" value="beta and beta-prime subunits of DNA dependent RNA-polymerase"/>
    <property type="match status" value="1"/>
</dbReference>
<dbReference type="InterPro" id="IPR007121">
    <property type="entry name" value="RNA_pol_bsu_CS"/>
</dbReference>
<dbReference type="GeneID" id="9481063"/>
<comment type="similarity">
    <text evidence="1 7">Belongs to the RNA polymerase beta chain family.</text>
</comment>
<name>D9IXM3_9ALVE</name>
<dbReference type="InterPro" id="IPR042107">
    <property type="entry name" value="DNA-dir_RNA_pol_bsu_ext_1_sf"/>
</dbReference>
<keyword evidence="12" id="KW-0934">Plastid</keyword>
<dbReference type="PANTHER" id="PTHR20856">
    <property type="entry name" value="DNA-DIRECTED RNA POLYMERASE I SUBUNIT 2"/>
    <property type="match status" value="1"/>
</dbReference>
<accession>D9IXM3</accession>
<keyword evidence="3 8" id="KW-0808">Transferase</keyword>
<dbReference type="InterPro" id="IPR007641">
    <property type="entry name" value="RNA_pol_Rpb2_7"/>
</dbReference>
<evidence type="ECO:0000259" key="9">
    <source>
        <dbReference type="Pfam" id="PF00562"/>
    </source>
</evidence>
<evidence type="ECO:0000256" key="4">
    <source>
        <dbReference type="ARBA" id="ARBA00022695"/>
    </source>
</evidence>
<dbReference type="GO" id="GO:0006351">
    <property type="term" value="P:DNA-templated transcription"/>
    <property type="evidence" value="ECO:0007669"/>
    <property type="project" value="InterPro"/>
</dbReference>
<evidence type="ECO:0000256" key="2">
    <source>
        <dbReference type="ARBA" id="ARBA00022478"/>
    </source>
</evidence>
<dbReference type="InterPro" id="IPR007645">
    <property type="entry name" value="RNA_pol_Rpb2_3"/>
</dbReference>
<keyword evidence="2 8" id="KW-0240">DNA-directed RNA polymerase</keyword>
<feature type="domain" description="DNA-directed RNA polymerase subunit 2 hybrid-binding" evidence="9">
    <location>
        <begin position="619"/>
        <end position="989"/>
    </location>
</feature>
<evidence type="ECO:0000256" key="3">
    <source>
        <dbReference type="ARBA" id="ARBA00022679"/>
    </source>
</evidence>
<gene>
    <name evidence="12" type="primary">rpoB</name>
</gene>
<dbReference type="Gene3D" id="3.90.1800.10">
    <property type="entry name" value="RNA polymerase alpha subunit dimerisation domain"/>
    <property type="match status" value="1"/>
</dbReference>
<dbReference type="Pfam" id="PF04565">
    <property type="entry name" value="RNA_pol_Rpb2_3"/>
    <property type="match status" value="1"/>
</dbReference>
<sequence length="1069" mass="119618">MWYKHARVNETSDNLPNLWFKDSLSECFANVFPSQLQFGELNICFMPANFHVRVCWESSSVWDPSQSAGLTRSQLASVFVPVRVVDELTEHSRTLTDCVGSFPLPLSTGSIVYSHIPRAFILKSMKRMGFDYKTDLENNHRLRLKFPGLGEMVFFYDLLDTLGTVWTGVALTSLNKSTQKLQRCQLGLSEFLRLQGIHVNQIAYHSKYAHYFVHCIFSPNSFVYPFRGSLTTRASRSRSKGVRGQAIPLKATLPAQPTNQIQSRLSSDKNSTALYCSKYDLLHVLDVFFDSIVGGRSSINTDHMGHRIVSTWNFALLECIQSVLSQVFSTGDLLVSEPDPSGSRTTCDTDEELPESLTKAFKTMNQKVMDGIYEILTVNPLSQYLDQTNVLAEYVHLHKLSSKALGGSSPTALLRDVAPSSFGKLCSLYTIDGENAGTVNQYASLARGSQGGELKTIVRLAPRGSCHTDRVALVNTIELEETPVSIHPLIWRRSEVSVLPRAVVQERNEFKTREITKVSLFCPDSTSFLAPQVNLIPFLWHDDPTRCLMGANMQRQAVSLLSAQKSVVSTGMDTLLSSLNGNGLHSLTEGVVTCVTQNAIYMRDSFNRELRYLFPFTISNQKQIRHYYPVVWEGERVFPGQLLAQNQGVHEGELCLGQNLFVAYASWYGYTYEDAILLNERLVYERTLTSVSMAQKDVMLEEHEEITSFLPGVDFKDLCLLNQVGIAPLGSLVEREMAIIGKVGFNYRSIAQYETPSLLSKPLTALLTVLLGYDPKLMFSNASVVGDRSFSGSLLYFALLLVKDAQLGLDDLPVFRCVLGKFRHIEAGDKLCGRHGNKGVVSAIWPQADFPYTADGLIPDILVSPLGVPSRMNVGQILETLFGLTGFFSDSRCKVNVSAENDYEIRHKRNVLYHKLNSVQEYSNYKTLFNPFVPGKVLLRDGRTSRAVFGGSVLGLSYIFKLTHMVQDKITARSQGVYAEITQQPVRGKWKLGGQRFGEMEAWAMEAFGAAYELRDLLTLKSDATGYRDIAYETIFFDQLNPRSSEMGFPECWHVLVKHLNSLGIETST</sequence>
<dbReference type="AlphaFoldDB" id="D9IXM3"/>
<dbReference type="InterPro" id="IPR037033">
    <property type="entry name" value="DNA-dir_RNAP_su2_hyb_sf"/>
</dbReference>
<evidence type="ECO:0000259" key="10">
    <source>
        <dbReference type="Pfam" id="PF04560"/>
    </source>
</evidence>
<dbReference type="GO" id="GO:0003677">
    <property type="term" value="F:DNA binding"/>
    <property type="evidence" value="ECO:0007669"/>
    <property type="project" value="InterPro"/>
</dbReference>
<keyword evidence="4 8" id="KW-0548">Nucleotidyltransferase</keyword>
<dbReference type="Gene3D" id="3.90.1100.10">
    <property type="match status" value="1"/>
</dbReference>
<proteinExistence type="inferred from homology"/>
<dbReference type="Gene3D" id="2.40.50.100">
    <property type="match status" value="1"/>
</dbReference>
<protein>
    <recommendedName>
        <fullName evidence="8">DNA-directed RNA polymerase subunit beta</fullName>
        <ecNumber evidence="8">2.7.7.6</ecNumber>
    </recommendedName>
</protein>
<evidence type="ECO:0000256" key="1">
    <source>
        <dbReference type="ARBA" id="ARBA00006835"/>
    </source>
</evidence>
<dbReference type="GO" id="GO:0032549">
    <property type="term" value="F:ribonucleoside binding"/>
    <property type="evidence" value="ECO:0007669"/>
    <property type="project" value="InterPro"/>
</dbReference>
<evidence type="ECO:0000259" key="11">
    <source>
        <dbReference type="Pfam" id="PF04565"/>
    </source>
</evidence>
<dbReference type="GO" id="GO:0003899">
    <property type="term" value="F:DNA-directed RNA polymerase activity"/>
    <property type="evidence" value="ECO:0007669"/>
    <property type="project" value="UniProtKB-EC"/>
</dbReference>